<dbReference type="GeneID" id="60750467"/>
<dbReference type="AlphaFoldDB" id="A0ABD7V3Q2"/>
<evidence type="ECO:0000259" key="2">
    <source>
        <dbReference type="Pfam" id="PF22552"/>
    </source>
</evidence>
<evidence type="ECO:0000313" key="4">
    <source>
        <dbReference type="EMBL" id="VFA88915.1"/>
    </source>
</evidence>
<dbReference type="Proteomes" id="UP000360750">
    <property type="component" value="Unassembled WGS sequence"/>
</dbReference>
<dbReference type="Pfam" id="PF22554">
    <property type="entry name" value="Chap-C"/>
    <property type="match status" value="1"/>
</dbReference>
<protein>
    <submittedName>
        <fullName evidence="4">Uncharacterized protein</fullName>
    </submittedName>
</protein>
<evidence type="ECO:0000259" key="3">
    <source>
        <dbReference type="Pfam" id="PF22554"/>
    </source>
</evidence>
<feature type="region of interest" description="Disordered" evidence="1">
    <location>
        <begin position="168"/>
        <end position="201"/>
    </location>
</feature>
<evidence type="ECO:0000256" key="1">
    <source>
        <dbReference type="SAM" id="MobiDB-lite"/>
    </source>
</evidence>
<sequence>MSPDFDAVVEAAWRDFTDTLADRVLQLVPGQTLTVMEAAAGGWRRRMTFAVAGPDRLRCTISAGDLTWTDKDRWMRQATHIVDRGWCRLEGRSSFCYEVDTRVHGDLARAAVRALRDVWGVIHPTFVSIGDPSYARHQLTPTPDLEATDPEATGPVDTGAIAREARRGGAHALDPESPTADTIRFQPLPRPSDGPVDSGVVPRSKKHLVELVRAAMEAAGRPVVISPRNTISLRTSVTTLMRPAHNLKALEIVTILSSSVPPPSVLGLLVTEFSPRWPEISVVVKNGLVYAQRLLDVAVFSPVNLEAALRHWERFVQTARTEMIERIEGGRHAAVRCRGEELPIVLRLLVESKRNNPNSPLTTNTILAACRRDPHRVYEYFDICAAEMREWMDNLEAARKNELGEEEIAACIAEHRAYAEVAQLLLSAMELI</sequence>
<proteinExistence type="predicted"/>
<dbReference type="InterPro" id="IPR054342">
    <property type="entry name" value="TY-Chap_C"/>
</dbReference>
<feature type="domain" description="TY-Chap N-terminal" evidence="2">
    <location>
        <begin position="12"/>
        <end position="127"/>
    </location>
</feature>
<name>A0ABD7V3Q2_9ACTN</name>
<evidence type="ECO:0000313" key="5">
    <source>
        <dbReference type="Proteomes" id="UP000360750"/>
    </source>
</evidence>
<comment type="caution">
    <text evidence="4">The sequence shown here is derived from an EMBL/GenBank/DDBJ whole genome shotgun (WGS) entry which is preliminary data.</text>
</comment>
<gene>
    <name evidence="4" type="ORF">NCTC8139_02471</name>
</gene>
<feature type="domain" description="TY-Chap C-terminal" evidence="3">
    <location>
        <begin position="341"/>
        <end position="431"/>
    </location>
</feature>
<dbReference type="EMBL" id="CAACYD010000006">
    <property type="protein sequence ID" value="VFA88915.1"/>
    <property type="molecule type" value="Genomic_DNA"/>
</dbReference>
<dbReference type="InterPro" id="IPR054344">
    <property type="entry name" value="TY-Chap_N"/>
</dbReference>
<dbReference type="Pfam" id="PF22552">
    <property type="entry name" value="TY-Chap3"/>
    <property type="match status" value="1"/>
</dbReference>
<dbReference type="RefSeq" id="WP_006900291.1">
    <property type="nucleotide sequence ID" value="NZ_CAACYD010000006.1"/>
</dbReference>
<reference evidence="4 5" key="1">
    <citation type="submission" date="2019-02" db="EMBL/GenBank/DDBJ databases">
        <authorList>
            <consortium name="Pathogen Informatics"/>
        </authorList>
    </citation>
    <scope>NUCLEOTIDE SEQUENCE [LARGE SCALE GENOMIC DNA]</scope>
    <source>
        <strain evidence="4 5">3012STDY6756503</strain>
    </source>
</reference>
<accession>A0ABD7V3Q2</accession>
<organism evidence="4 5">
    <name type="scientific">Gordonia paraffinivorans</name>
    <dbReference type="NCBI Taxonomy" id="175628"/>
    <lineage>
        <taxon>Bacteria</taxon>
        <taxon>Bacillati</taxon>
        <taxon>Actinomycetota</taxon>
        <taxon>Actinomycetes</taxon>
        <taxon>Mycobacteriales</taxon>
        <taxon>Gordoniaceae</taxon>
        <taxon>Gordonia</taxon>
    </lineage>
</organism>